<keyword evidence="3" id="KW-1185">Reference proteome</keyword>
<feature type="domain" description="Glycosyl transferase family 1" evidence="1">
    <location>
        <begin position="271"/>
        <end position="336"/>
    </location>
</feature>
<accession>A0A3R9N150</accession>
<dbReference type="SUPFAM" id="SSF53756">
    <property type="entry name" value="UDP-Glycosyltransferase/glycogen phosphorylase"/>
    <property type="match status" value="1"/>
</dbReference>
<dbReference type="Pfam" id="PF00534">
    <property type="entry name" value="Glycos_transf_1"/>
    <property type="match status" value="1"/>
</dbReference>
<dbReference type="AlphaFoldDB" id="A0A3R9N150"/>
<dbReference type="OrthoDB" id="9815351at2"/>
<dbReference type="PANTHER" id="PTHR12526">
    <property type="entry name" value="GLYCOSYLTRANSFERASE"/>
    <property type="match status" value="1"/>
</dbReference>
<evidence type="ECO:0000313" key="2">
    <source>
        <dbReference type="EMBL" id="RSK36059.1"/>
    </source>
</evidence>
<dbReference type="InterPro" id="IPR001296">
    <property type="entry name" value="Glyco_trans_1"/>
</dbReference>
<name>A0A3R9N150_9BACT</name>
<keyword evidence="2" id="KW-0808">Transferase</keyword>
<sequence length="378" mass="42886">MKILFLTPYPAGEAPSQRFRFEQYFPALQERGIAYTERSFLDLATWRILYKPGHQAAKIWGIVKGFGRRVKHMLEVPGHDYVFIHREITPIGPPIFEWVVAKLLGKKIIYDFDDAIWMALTSKHNQMAAVVKWHSKVASICRWSYKVSCGNDFLCDYARQFNPRVVLNPTTIDTVNLHNRTNPQTSEKVVLGWTGTHSNMVYLASLLPVLRRLEEKYDFTFRVISNQDPQLDLKSFDYVPWQKATEIADLVQFNAGVMPLEEKISPLSLGKCGFKALQYMSLGIPAVASPVGVNTKIVTNNVDGFLCETEDDWYQALARLIEDAELRRRLGANAQRTVRERYSVLSNTENFIRLFSAADAGLPQVATNSAAVPATAHQ</sequence>
<reference evidence="2 3" key="1">
    <citation type="submission" date="2018-12" db="EMBL/GenBank/DDBJ databases">
        <authorList>
            <person name="Feng G."/>
            <person name="Zhu H."/>
        </authorList>
    </citation>
    <scope>NUCLEOTIDE SEQUENCE [LARGE SCALE GENOMIC DNA]</scope>
    <source>
        <strain evidence="2 3">9PBR-2</strain>
    </source>
</reference>
<gene>
    <name evidence="2" type="ORF">EI290_03975</name>
</gene>
<dbReference type="CDD" id="cd03801">
    <property type="entry name" value="GT4_PimA-like"/>
    <property type="match status" value="1"/>
</dbReference>
<evidence type="ECO:0000313" key="3">
    <source>
        <dbReference type="Proteomes" id="UP000280066"/>
    </source>
</evidence>
<comment type="caution">
    <text evidence="2">The sequence shown here is derived from an EMBL/GenBank/DDBJ whole genome shotgun (WGS) entry which is preliminary data.</text>
</comment>
<protein>
    <submittedName>
        <fullName evidence="2">Glycosyltransferase</fullName>
    </submittedName>
</protein>
<proteinExistence type="predicted"/>
<dbReference type="RefSeq" id="WP_125427000.1">
    <property type="nucleotide sequence ID" value="NZ_RWIS01000002.1"/>
</dbReference>
<dbReference type="Gene3D" id="3.40.50.2000">
    <property type="entry name" value="Glycogen Phosphorylase B"/>
    <property type="match status" value="1"/>
</dbReference>
<dbReference type="Proteomes" id="UP000280066">
    <property type="component" value="Unassembled WGS sequence"/>
</dbReference>
<dbReference type="GO" id="GO:0016757">
    <property type="term" value="F:glycosyltransferase activity"/>
    <property type="evidence" value="ECO:0007669"/>
    <property type="project" value="InterPro"/>
</dbReference>
<dbReference type="EMBL" id="RWIS01000002">
    <property type="protein sequence ID" value="RSK36059.1"/>
    <property type="molecule type" value="Genomic_DNA"/>
</dbReference>
<evidence type="ECO:0000259" key="1">
    <source>
        <dbReference type="Pfam" id="PF00534"/>
    </source>
</evidence>
<organism evidence="2 3">
    <name type="scientific">Hymenobacter metallilatus</name>
    <dbReference type="NCBI Taxonomy" id="2493666"/>
    <lineage>
        <taxon>Bacteria</taxon>
        <taxon>Pseudomonadati</taxon>
        <taxon>Bacteroidota</taxon>
        <taxon>Cytophagia</taxon>
        <taxon>Cytophagales</taxon>
        <taxon>Hymenobacteraceae</taxon>
        <taxon>Hymenobacter</taxon>
    </lineage>
</organism>